<keyword evidence="3 7" id="KW-0862">Zinc</keyword>
<dbReference type="SUPFAM" id="SSF46785">
    <property type="entry name" value="Winged helix' DNA-binding domain"/>
    <property type="match status" value="1"/>
</dbReference>
<keyword evidence="7 8" id="KW-0479">Metal-binding</keyword>
<keyword evidence="8" id="KW-0963">Cytoplasm</keyword>
<keyword evidence="6 8" id="KW-0804">Transcription</keyword>
<dbReference type="Proteomes" id="UP000324760">
    <property type="component" value="Chromosome"/>
</dbReference>
<dbReference type="GO" id="GO:0005829">
    <property type="term" value="C:cytosol"/>
    <property type="evidence" value="ECO:0007669"/>
    <property type="project" value="TreeGrafter"/>
</dbReference>
<dbReference type="GO" id="GO:0045892">
    <property type="term" value="P:negative regulation of DNA-templated transcription"/>
    <property type="evidence" value="ECO:0007669"/>
    <property type="project" value="TreeGrafter"/>
</dbReference>
<proteinExistence type="inferred from homology"/>
<dbReference type="RefSeq" id="WP_138985969.1">
    <property type="nucleotide sequence ID" value="NZ_CP043869.1"/>
</dbReference>
<keyword evidence="5 8" id="KW-0238">DNA-binding</keyword>
<comment type="subunit">
    <text evidence="8">Homodimer.</text>
</comment>
<evidence type="ECO:0000256" key="5">
    <source>
        <dbReference type="ARBA" id="ARBA00023125"/>
    </source>
</evidence>
<dbReference type="GO" id="GO:1900376">
    <property type="term" value="P:regulation of secondary metabolite biosynthetic process"/>
    <property type="evidence" value="ECO:0007669"/>
    <property type="project" value="TreeGrafter"/>
</dbReference>
<dbReference type="Pfam" id="PF01475">
    <property type="entry name" value="FUR"/>
    <property type="match status" value="1"/>
</dbReference>
<dbReference type="GO" id="GO:0003700">
    <property type="term" value="F:DNA-binding transcription factor activity"/>
    <property type="evidence" value="ECO:0007669"/>
    <property type="project" value="UniProtKB-UniRule"/>
</dbReference>
<feature type="binding site" evidence="7">
    <location>
        <position position="154"/>
    </location>
    <ligand>
        <name>Zn(2+)</name>
        <dbReference type="ChEBI" id="CHEBI:29105"/>
    </ligand>
</feature>
<keyword evidence="2 8" id="KW-0678">Repressor</keyword>
<protein>
    <recommendedName>
        <fullName evidence="8">Ferric uptake regulation protein</fullName>
    </recommendedName>
</protein>
<gene>
    <name evidence="8" type="primary">fur</name>
    <name evidence="9" type="ORF">F0U83_00305</name>
</gene>
<dbReference type="PANTHER" id="PTHR33202:SF6">
    <property type="entry name" value="ZINC UPTAKE REGULATION PROTEIN"/>
    <property type="match status" value="1"/>
</dbReference>
<comment type="similarity">
    <text evidence="1 8">Belongs to the Fur family.</text>
</comment>
<evidence type="ECO:0000256" key="7">
    <source>
        <dbReference type="PIRSR" id="PIRSR602481-1"/>
    </source>
</evidence>
<feature type="binding site" evidence="7">
    <location>
        <position position="157"/>
    </location>
    <ligand>
        <name>Zn(2+)</name>
        <dbReference type="ChEBI" id="CHEBI:29105"/>
    </ligand>
</feature>
<evidence type="ECO:0000256" key="6">
    <source>
        <dbReference type="ARBA" id="ARBA00023163"/>
    </source>
</evidence>
<organism evidence="9 10">
    <name type="scientific">Neptunomonas concharum</name>
    <dbReference type="NCBI Taxonomy" id="1031538"/>
    <lineage>
        <taxon>Bacteria</taxon>
        <taxon>Pseudomonadati</taxon>
        <taxon>Pseudomonadota</taxon>
        <taxon>Gammaproteobacteria</taxon>
        <taxon>Oceanospirillales</taxon>
        <taxon>Oceanospirillaceae</taxon>
        <taxon>Neptunomonas</taxon>
    </lineage>
</organism>
<sequence length="164" mass="18274">MTNSEIAFTPEHDHERCIHQALDDAASLCRERQLRLTPIRELVLKLIWQSHKPLGAYEILPALAEAGFNSAPPTVYRALDFLQEQGLVHRIASLNAFIGCSHPEHQCSNSFLICTQCQSVVELESPEISSVIHQRADEIGFKIATEIVEIAGLCPNCQKSTVEK</sequence>
<dbReference type="InterPro" id="IPR043135">
    <property type="entry name" value="Fur_C"/>
</dbReference>
<evidence type="ECO:0000256" key="4">
    <source>
        <dbReference type="ARBA" id="ARBA00023015"/>
    </source>
</evidence>
<evidence type="ECO:0000256" key="2">
    <source>
        <dbReference type="ARBA" id="ARBA00022491"/>
    </source>
</evidence>
<dbReference type="AlphaFoldDB" id="A0A5P1R6F8"/>
<dbReference type="Gene3D" id="1.10.10.10">
    <property type="entry name" value="Winged helix-like DNA-binding domain superfamily/Winged helix DNA-binding domain"/>
    <property type="match status" value="1"/>
</dbReference>
<keyword evidence="4 8" id="KW-0805">Transcription regulation</keyword>
<feature type="binding site" evidence="7">
    <location>
        <position position="117"/>
    </location>
    <ligand>
        <name>Zn(2+)</name>
        <dbReference type="ChEBI" id="CHEBI:29105"/>
    </ligand>
</feature>
<evidence type="ECO:0000313" key="9">
    <source>
        <dbReference type="EMBL" id="QEQ95267.1"/>
    </source>
</evidence>
<name>A0A5P1R6F8_9GAMM</name>
<dbReference type="GO" id="GO:0008270">
    <property type="term" value="F:zinc ion binding"/>
    <property type="evidence" value="ECO:0007669"/>
    <property type="project" value="TreeGrafter"/>
</dbReference>
<keyword evidence="10" id="KW-1185">Reference proteome</keyword>
<dbReference type="OrthoDB" id="9801127at2"/>
<feature type="binding site" evidence="7">
    <location>
        <position position="114"/>
    </location>
    <ligand>
        <name>Zn(2+)</name>
        <dbReference type="ChEBI" id="CHEBI:29105"/>
    </ligand>
</feature>
<comment type="subcellular location">
    <subcellularLocation>
        <location evidence="8">Cytoplasm</location>
    </subcellularLocation>
</comment>
<evidence type="ECO:0000256" key="8">
    <source>
        <dbReference type="RuleBase" id="RU364037"/>
    </source>
</evidence>
<evidence type="ECO:0000256" key="1">
    <source>
        <dbReference type="ARBA" id="ARBA00007957"/>
    </source>
</evidence>
<dbReference type="CDD" id="cd07153">
    <property type="entry name" value="Fur_like"/>
    <property type="match status" value="1"/>
</dbReference>
<keyword evidence="8" id="KW-0408">Iron</keyword>
<evidence type="ECO:0000313" key="10">
    <source>
        <dbReference type="Proteomes" id="UP000324760"/>
    </source>
</evidence>
<reference evidence="9 10" key="1">
    <citation type="journal article" date="2019" name="Biochem. Eng. J.">
        <title>Metabolic engineering of the marine bacteria Neptunomonas concharum for the production of acetoin and meso-2,3-butanediol from acetate.</title>
        <authorList>
            <person name="Li W."/>
            <person name="Pu N."/>
            <person name="Liu C.-X."/>
            <person name="Yuan Q.-P."/>
            <person name="Li Z.-J."/>
        </authorList>
    </citation>
    <scope>NUCLEOTIDE SEQUENCE [LARGE SCALE GENOMIC DNA]</scope>
    <source>
        <strain evidence="9 10">JCM17730</strain>
    </source>
</reference>
<dbReference type="PANTHER" id="PTHR33202">
    <property type="entry name" value="ZINC UPTAKE REGULATION PROTEIN"/>
    <property type="match status" value="1"/>
</dbReference>
<evidence type="ECO:0000256" key="3">
    <source>
        <dbReference type="ARBA" id="ARBA00022833"/>
    </source>
</evidence>
<dbReference type="GO" id="GO:0000976">
    <property type="term" value="F:transcription cis-regulatory region binding"/>
    <property type="evidence" value="ECO:0007669"/>
    <property type="project" value="TreeGrafter"/>
</dbReference>
<dbReference type="KEGG" id="ncu:F0U83_00305"/>
<accession>A0A5P1R6F8</accession>
<dbReference type="EMBL" id="CP043869">
    <property type="protein sequence ID" value="QEQ95267.1"/>
    <property type="molecule type" value="Genomic_DNA"/>
</dbReference>
<dbReference type="InterPro" id="IPR036388">
    <property type="entry name" value="WH-like_DNA-bd_sf"/>
</dbReference>
<dbReference type="InterPro" id="IPR036390">
    <property type="entry name" value="WH_DNA-bd_sf"/>
</dbReference>
<dbReference type="Gene3D" id="3.30.1490.190">
    <property type="match status" value="1"/>
</dbReference>
<dbReference type="InterPro" id="IPR002481">
    <property type="entry name" value="FUR"/>
</dbReference>
<comment type="cofactor">
    <cofactor evidence="7">
        <name>Zn(2+)</name>
        <dbReference type="ChEBI" id="CHEBI:29105"/>
    </cofactor>
    <text evidence="7">Binds 1 zinc ion per subunit.</text>
</comment>